<dbReference type="PaxDb" id="589924-Ferp_1725"/>
<dbReference type="OrthoDB" id="2830at2157"/>
<dbReference type="HOGENOM" id="CLU_000445_69_15_2"/>
<dbReference type="InterPro" id="IPR052048">
    <property type="entry name" value="ST_Response_Regulator"/>
</dbReference>
<dbReference type="PANTHER" id="PTHR43228:SF1">
    <property type="entry name" value="TWO-COMPONENT RESPONSE REGULATOR ARR22"/>
    <property type="match status" value="1"/>
</dbReference>
<dbReference type="AlphaFoldDB" id="D3RZF6"/>
<dbReference type="RefSeq" id="WP_012966208.1">
    <property type="nucleotide sequence ID" value="NC_013849.1"/>
</dbReference>
<dbReference type="SMART" id="SM00448">
    <property type="entry name" value="REC"/>
    <property type="match status" value="1"/>
</dbReference>
<dbReference type="GO" id="GO:0000160">
    <property type="term" value="P:phosphorelay signal transduction system"/>
    <property type="evidence" value="ECO:0007669"/>
    <property type="project" value="InterPro"/>
</dbReference>
<keyword evidence="1" id="KW-0597">Phosphoprotein</keyword>
<gene>
    <name evidence="3" type="ordered locus">Ferp_1725</name>
</gene>
<proteinExistence type="predicted"/>
<name>D3RZF6_FERPA</name>
<feature type="modified residue" description="4-aspartylphosphate" evidence="1">
    <location>
        <position position="51"/>
    </location>
</feature>
<dbReference type="Pfam" id="PF00072">
    <property type="entry name" value="Response_reg"/>
    <property type="match status" value="1"/>
</dbReference>
<keyword evidence="4" id="KW-1185">Reference proteome</keyword>
<dbReference type="eggNOG" id="arCOG02391">
    <property type="taxonomic scope" value="Archaea"/>
</dbReference>
<evidence type="ECO:0000256" key="1">
    <source>
        <dbReference type="PROSITE-ProRule" id="PRU00169"/>
    </source>
</evidence>
<reference evidence="3 4" key="2">
    <citation type="journal article" date="2011" name="Stand. Genomic Sci.">
        <title>Complete genome sequence of Ferroglobus placidus AEDII12DO.</title>
        <authorList>
            <person name="Anderson I."/>
            <person name="Risso C."/>
            <person name="Holmes D."/>
            <person name="Lucas S."/>
            <person name="Copeland A."/>
            <person name="Lapidus A."/>
            <person name="Cheng J.F."/>
            <person name="Bruce D."/>
            <person name="Goodwin L."/>
            <person name="Pitluck S."/>
            <person name="Saunders E."/>
            <person name="Brettin T."/>
            <person name="Detter J.C."/>
            <person name="Han C."/>
            <person name="Tapia R."/>
            <person name="Larimer F."/>
            <person name="Land M."/>
            <person name="Hauser L."/>
            <person name="Woyke T."/>
            <person name="Lovley D."/>
            <person name="Kyrpides N."/>
            <person name="Ivanova N."/>
        </authorList>
    </citation>
    <scope>NUCLEOTIDE SEQUENCE [LARGE SCALE GENOMIC DNA]</scope>
    <source>
        <strain evidence="4">DSM 10642 / AEDII12DO</strain>
    </source>
</reference>
<evidence type="ECO:0000313" key="4">
    <source>
        <dbReference type="Proteomes" id="UP000002613"/>
    </source>
</evidence>
<feature type="domain" description="Response regulatory" evidence="2">
    <location>
        <begin position="4"/>
        <end position="115"/>
    </location>
</feature>
<protein>
    <submittedName>
        <fullName evidence="3">Response regulator receiver protein</fullName>
    </submittedName>
</protein>
<dbReference type="KEGG" id="fpl:Ferp_1725"/>
<dbReference type="GeneID" id="8779252"/>
<dbReference type="Gene3D" id="3.40.50.2300">
    <property type="match status" value="1"/>
</dbReference>
<reference evidence="4" key="1">
    <citation type="submission" date="2010-02" db="EMBL/GenBank/DDBJ databases">
        <title>Complete sequence of Ferroglobus placidus DSM 10642.</title>
        <authorList>
            <consortium name="US DOE Joint Genome Institute"/>
            <person name="Lucas S."/>
            <person name="Copeland A."/>
            <person name="Lapidus A."/>
            <person name="Cheng J.-F."/>
            <person name="Bruce D."/>
            <person name="Goodwin L."/>
            <person name="Pitluck S."/>
            <person name="Saunders E."/>
            <person name="Brettin T."/>
            <person name="Detter J.C."/>
            <person name="Han C."/>
            <person name="Tapia R."/>
            <person name="Larimer F."/>
            <person name="Land M."/>
            <person name="Hauser L."/>
            <person name="Kyrpides N."/>
            <person name="Ivanova N."/>
            <person name="Holmes D."/>
            <person name="Lovley D."/>
            <person name="Kyrpides N."/>
            <person name="Anderson I.J."/>
            <person name="Woyke T."/>
        </authorList>
    </citation>
    <scope>NUCLEOTIDE SEQUENCE [LARGE SCALE GENOMIC DNA]</scope>
    <source>
        <strain evidence="4">DSM 10642 / AEDII12DO</strain>
    </source>
</reference>
<accession>D3RZF6</accession>
<dbReference type="InterPro" id="IPR001789">
    <property type="entry name" value="Sig_transdc_resp-reg_receiver"/>
</dbReference>
<sequence length="118" mass="13268">MGLKVLVVEDDPVVREILKTILKDHFVIEADNGEEAVKLYKYHKPDVVLMDIVLPDKDRIQATEEILKEDENAVIIGITAFAAAKKEAMLKAGAKEVIEKPLNRTKILEAIERYAKAK</sequence>
<dbReference type="EMBL" id="CP001899">
    <property type="protein sequence ID" value="ADC65869.1"/>
    <property type="molecule type" value="Genomic_DNA"/>
</dbReference>
<evidence type="ECO:0000259" key="2">
    <source>
        <dbReference type="PROSITE" id="PS50110"/>
    </source>
</evidence>
<evidence type="ECO:0000313" key="3">
    <source>
        <dbReference type="EMBL" id="ADC65869.1"/>
    </source>
</evidence>
<dbReference type="PROSITE" id="PS50110">
    <property type="entry name" value="RESPONSE_REGULATORY"/>
    <property type="match status" value="1"/>
</dbReference>
<dbReference type="PANTHER" id="PTHR43228">
    <property type="entry name" value="TWO-COMPONENT RESPONSE REGULATOR"/>
    <property type="match status" value="1"/>
</dbReference>
<dbReference type="SUPFAM" id="SSF52172">
    <property type="entry name" value="CheY-like"/>
    <property type="match status" value="1"/>
</dbReference>
<dbReference type="InterPro" id="IPR011006">
    <property type="entry name" value="CheY-like_superfamily"/>
</dbReference>
<dbReference type="STRING" id="589924.Ferp_1725"/>
<dbReference type="Proteomes" id="UP000002613">
    <property type="component" value="Chromosome"/>
</dbReference>
<organism evidence="3 4">
    <name type="scientific">Ferroglobus placidus (strain DSM 10642 / AEDII12DO)</name>
    <dbReference type="NCBI Taxonomy" id="589924"/>
    <lineage>
        <taxon>Archaea</taxon>
        <taxon>Methanobacteriati</taxon>
        <taxon>Methanobacteriota</taxon>
        <taxon>Archaeoglobi</taxon>
        <taxon>Archaeoglobales</taxon>
        <taxon>Archaeoglobaceae</taxon>
        <taxon>Ferroglobus</taxon>
    </lineage>
</organism>